<dbReference type="AlphaFoldDB" id="A0A9D6UJR8"/>
<protein>
    <submittedName>
        <fullName evidence="2">Type II secretion system protein</fullName>
    </submittedName>
</protein>
<comment type="caution">
    <text evidence="2">The sequence shown here is derived from an EMBL/GenBank/DDBJ whole genome shotgun (WGS) entry which is preliminary data.</text>
</comment>
<dbReference type="Proteomes" id="UP000808761">
    <property type="component" value="Unassembled WGS sequence"/>
</dbReference>
<keyword evidence="1" id="KW-1133">Transmembrane helix</keyword>
<accession>A0A9D6UJR8</accession>
<keyword evidence="1" id="KW-0472">Membrane</keyword>
<sequence>MKSNKPGFTLIEAVVVISLLAIVSFGIGGFILTSMQNWMLTSGREAAVNNARNAMNRVTAELRRINKPANILTAASSKCAFVDISTQVITFEQSAANLLRNSDILAAGLGSPEGLRFTYLDANGNVTAVTQDIRSIRVWLFLFSGGQSTTLESSARIRTL</sequence>
<dbReference type="SUPFAM" id="SSF54523">
    <property type="entry name" value="Pili subunits"/>
    <property type="match status" value="1"/>
</dbReference>
<dbReference type="EMBL" id="JACRKR010000068">
    <property type="protein sequence ID" value="MBI5078655.1"/>
    <property type="molecule type" value="Genomic_DNA"/>
</dbReference>
<evidence type="ECO:0000313" key="3">
    <source>
        <dbReference type="Proteomes" id="UP000808761"/>
    </source>
</evidence>
<proteinExistence type="predicted"/>
<dbReference type="Pfam" id="PF07963">
    <property type="entry name" value="N_methyl"/>
    <property type="match status" value="1"/>
</dbReference>
<reference evidence="2" key="1">
    <citation type="submission" date="2020-07" db="EMBL/GenBank/DDBJ databases">
        <title>Huge and variable diversity of episymbiotic CPR bacteria and DPANN archaea in groundwater ecosystems.</title>
        <authorList>
            <person name="He C.Y."/>
            <person name="Keren R."/>
            <person name="Whittaker M."/>
            <person name="Farag I.F."/>
            <person name="Doudna J."/>
            <person name="Cate J.H.D."/>
            <person name="Banfield J.F."/>
        </authorList>
    </citation>
    <scope>NUCLEOTIDE SEQUENCE</scope>
    <source>
        <strain evidence="2">NC_groundwater_1860_Pr3_B-0.1um_51_7</strain>
    </source>
</reference>
<feature type="transmembrane region" description="Helical" evidence="1">
    <location>
        <begin position="6"/>
        <end position="32"/>
    </location>
</feature>
<keyword evidence="1" id="KW-0812">Transmembrane</keyword>
<evidence type="ECO:0000256" key="1">
    <source>
        <dbReference type="SAM" id="Phobius"/>
    </source>
</evidence>
<dbReference type="NCBIfam" id="TIGR02532">
    <property type="entry name" value="IV_pilin_GFxxxE"/>
    <property type="match status" value="1"/>
</dbReference>
<dbReference type="InterPro" id="IPR045584">
    <property type="entry name" value="Pilin-like"/>
</dbReference>
<gene>
    <name evidence="2" type="ORF">HZB08_01355</name>
</gene>
<organism evidence="2 3">
    <name type="scientific">Candidatus Saganbacteria bacterium</name>
    <dbReference type="NCBI Taxonomy" id="2575572"/>
    <lineage>
        <taxon>Bacteria</taxon>
        <taxon>Bacillati</taxon>
        <taxon>Saganbacteria</taxon>
    </lineage>
</organism>
<name>A0A9D6UJR8_UNCSA</name>
<dbReference type="InterPro" id="IPR012902">
    <property type="entry name" value="N_methyl_site"/>
</dbReference>
<evidence type="ECO:0000313" key="2">
    <source>
        <dbReference type="EMBL" id="MBI5078655.1"/>
    </source>
</evidence>